<dbReference type="AlphaFoldDB" id="A0A0A9ALE1"/>
<accession>A0A0A9ALE1</accession>
<dbReference type="EMBL" id="GBRH01245924">
    <property type="protein sequence ID" value="JAD51971.1"/>
    <property type="molecule type" value="Transcribed_RNA"/>
</dbReference>
<evidence type="ECO:0000313" key="1">
    <source>
        <dbReference type="EMBL" id="JAD51971.1"/>
    </source>
</evidence>
<protein>
    <submittedName>
        <fullName evidence="1">Uncharacterized protein</fullName>
    </submittedName>
</protein>
<sequence length="23" mass="2679">MCVQLQVMQKNSSYRMSTDVDSK</sequence>
<name>A0A0A9ALE1_ARUDO</name>
<reference evidence="1" key="2">
    <citation type="journal article" date="2015" name="Data Brief">
        <title>Shoot transcriptome of the giant reed, Arundo donax.</title>
        <authorList>
            <person name="Barrero R.A."/>
            <person name="Guerrero F.D."/>
            <person name="Moolhuijzen P."/>
            <person name="Goolsby J.A."/>
            <person name="Tidwell J."/>
            <person name="Bellgard S.E."/>
            <person name="Bellgard M.I."/>
        </authorList>
    </citation>
    <scope>NUCLEOTIDE SEQUENCE</scope>
    <source>
        <tissue evidence="1">Shoot tissue taken approximately 20 cm above the soil surface</tissue>
    </source>
</reference>
<reference evidence="1" key="1">
    <citation type="submission" date="2014-09" db="EMBL/GenBank/DDBJ databases">
        <authorList>
            <person name="Magalhaes I.L.F."/>
            <person name="Oliveira U."/>
            <person name="Santos F.R."/>
            <person name="Vidigal T.H.D.A."/>
            <person name="Brescovit A.D."/>
            <person name="Santos A.J."/>
        </authorList>
    </citation>
    <scope>NUCLEOTIDE SEQUENCE</scope>
    <source>
        <tissue evidence="1">Shoot tissue taken approximately 20 cm above the soil surface</tissue>
    </source>
</reference>
<organism evidence="1">
    <name type="scientific">Arundo donax</name>
    <name type="common">Giant reed</name>
    <name type="synonym">Donax arundinaceus</name>
    <dbReference type="NCBI Taxonomy" id="35708"/>
    <lineage>
        <taxon>Eukaryota</taxon>
        <taxon>Viridiplantae</taxon>
        <taxon>Streptophyta</taxon>
        <taxon>Embryophyta</taxon>
        <taxon>Tracheophyta</taxon>
        <taxon>Spermatophyta</taxon>
        <taxon>Magnoliopsida</taxon>
        <taxon>Liliopsida</taxon>
        <taxon>Poales</taxon>
        <taxon>Poaceae</taxon>
        <taxon>PACMAD clade</taxon>
        <taxon>Arundinoideae</taxon>
        <taxon>Arundineae</taxon>
        <taxon>Arundo</taxon>
    </lineage>
</organism>
<proteinExistence type="predicted"/>